<dbReference type="eggNOG" id="COG2346">
    <property type="taxonomic scope" value="Bacteria"/>
</dbReference>
<dbReference type="STRING" id="1211777.BN77_0922"/>
<evidence type="ECO:0000313" key="1">
    <source>
        <dbReference type="EMBL" id="CCM77949.1"/>
    </source>
</evidence>
<dbReference type="CDD" id="cd08916">
    <property type="entry name" value="TrHb3_P"/>
    <property type="match status" value="1"/>
</dbReference>
<dbReference type="AlphaFoldDB" id="K0Q4N9"/>
<dbReference type="GO" id="GO:0019825">
    <property type="term" value="F:oxygen binding"/>
    <property type="evidence" value="ECO:0007669"/>
    <property type="project" value="InterPro"/>
</dbReference>
<gene>
    <name evidence="1" type="ORF">BN77_0922</name>
</gene>
<dbReference type="InterPro" id="IPR009050">
    <property type="entry name" value="Globin-like_sf"/>
</dbReference>
<dbReference type="SUPFAM" id="SSF46458">
    <property type="entry name" value="Globin-like"/>
    <property type="match status" value="1"/>
</dbReference>
<dbReference type="GO" id="GO:0020037">
    <property type="term" value="F:heme binding"/>
    <property type="evidence" value="ECO:0007669"/>
    <property type="project" value="InterPro"/>
</dbReference>
<dbReference type="InterPro" id="IPR012292">
    <property type="entry name" value="Globin/Proto"/>
</dbReference>
<reference evidence="1 2" key="1">
    <citation type="journal article" date="2013" name="Genome Announc.">
        <title>Draft Genome Sequence of Rhizobium mesoamericanum STM3625, a Nitrogen-Fixing Symbiont of Mimosa pudica Isolated in French Guiana (South America).</title>
        <authorList>
            <person name="Moulin L."/>
            <person name="Mornico D."/>
            <person name="Melkonian R."/>
            <person name="Klonowska A."/>
        </authorList>
    </citation>
    <scope>NUCLEOTIDE SEQUENCE [LARGE SCALE GENOMIC DNA]</scope>
    <source>
        <strain evidence="1 2">STM3625</strain>
    </source>
</reference>
<dbReference type="EMBL" id="CANI01000034">
    <property type="protein sequence ID" value="CCM77949.1"/>
    <property type="molecule type" value="Genomic_DNA"/>
</dbReference>
<comment type="caution">
    <text evidence="1">The sequence shown here is derived from an EMBL/GenBank/DDBJ whole genome shotgun (WGS) entry which is preliminary data.</text>
</comment>
<dbReference type="Gene3D" id="1.10.490.10">
    <property type="entry name" value="Globins"/>
    <property type="match status" value="1"/>
</dbReference>
<evidence type="ECO:0008006" key="3">
    <source>
        <dbReference type="Google" id="ProtNLM"/>
    </source>
</evidence>
<accession>K0Q4N9</accession>
<proteinExistence type="predicted"/>
<dbReference type="Proteomes" id="UP000009319">
    <property type="component" value="Unassembled WGS sequence"/>
</dbReference>
<protein>
    <recommendedName>
        <fullName evidence="3">Globin</fullName>
    </recommendedName>
</protein>
<name>K0Q4N9_9HYPH</name>
<organism evidence="1 2">
    <name type="scientific">Rhizobium mesoamericanum STM3625</name>
    <dbReference type="NCBI Taxonomy" id="1211777"/>
    <lineage>
        <taxon>Bacteria</taxon>
        <taxon>Pseudomonadati</taxon>
        <taxon>Pseudomonadota</taxon>
        <taxon>Alphaproteobacteria</taxon>
        <taxon>Hyphomicrobiales</taxon>
        <taxon>Rhizobiaceae</taxon>
        <taxon>Rhizobium/Agrobacterium group</taxon>
        <taxon>Rhizobium</taxon>
    </lineage>
</organism>
<dbReference type="HOGENOM" id="CLU_104957_1_0_5"/>
<sequence length="168" mass="18515">MTAVAGGDMPEFMMDTKIQGRAAHVAAIRERAEAEMKAMGVDEAFIDRLVETFYGRVLQHPTLGPVFDARLSGRWPEHMQKMKSFWSSVAFRSGAYGGKPVQAHSGVANMSPDLFPQWLALFSATLTDIAPNPEAKAWFVVTAERIARSLTLSLFYNPALDDPGRKLA</sequence>
<evidence type="ECO:0000313" key="2">
    <source>
        <dbReference type="Proteomes" id="UP000009319"/>
    </source>
</evidence>
<keyword evidence="2" id="KW-1185">Reference proteome</keyword>